<comment type="caution">
    <text evidence="2">The sequence shown here is derived from an EMBL/GenBank/DDBJ whole genome shotgun (WGS) entry which is preliminary data.</text>
</comment>
<dbReference type="Pfam" id="PF04246">
    <property type="entry name" value="RseC_MucC"/>
    <property type="match status" value="1"/>
</dbReference>
<accession>K6YW36</accession>
<keyword evidence="1" id="KW-0472">Membrane</keyword>
<evidence type="ECO:0000313" key="2">
    <source>
        <dbReference type="EMBL" id="GAC20933.1"/>
    </source>
</evidence>
<dbReference type="OrthoDB" id="9795854at2"/>
<dbReference type="InterPro" id="IPR007359">
    <property type="entry name" value="SigmaE_reg_RseC_MucC"/>
</dbReference>
<dbReference type="eggNOG" id="COG3086">
    <property type="taxonomic scope" value="Bacteria"/>
</dbReference>
<dbReference type="EMBL" id="BAEO01000056">
    <property type="protein sequence ID" value="GAC20933.1"/>
    <property type="molecule type" value="Genomic_DNA"/>
</dbReference>
<dbReference type="RefSeq" id="WP_007623365.1">
    <property type="nucleotide sequence ID" value="NZ_BAEO01000056.1"/>
</dbReference>
<feature type="transmembrane region" description="Helical" evidence="1">
    <location>
        <begin position="78"/>
        <end position="100"/>
    </location>
</feature>
<dbReference type="AlphaFoldDB" id="K6YW36"/>
<dbReference type="STRING" id="493475.GARC_3986"/>
<gene>
    <name evidence="2" type="primary">rseC</name>
    <name evidence="2" type="ORF">GARC_3986</name>
</gene>
<name>K6YW36_9ALTE</name>
<dbReference type="PANTHER" id="PTHR35867:SF1">
    <property type="entry name" value="PROTEIN RSEC"/>
    <property type="match status" value="1"/>
</dbReference>
<evidence type="ECO:0000256" key="1">
    <source>
        <dbReference type="SAM" id="Phobius"/>
    </source>
</evidence>
<organism evidence="2 3">
    <name type="scientific">Paraglaciecola arctica BSs20135</name>
    <dbReference type="NCBI Taxonomy" id="493475"/>
    <lineage>
        <taxon>Bacteria</taxon>
        <taxon>Pseudomonadati</taxon>
        <taxon>Pseudomonadota</taxon>
        <taxon>Gammaproteobacteria</taxon>
        <taxon>Alteromonadales</taxon>
        <taxon>Alteromonadaceae</taxon>
        <taxon>Paraglaciecola</taxon>
    </lineage>
</organism>
<proteinExistence type="predicted"/>
<sequence length="162" mass="17926">MIEEIGVICSIEQHNNQQVVMVETQIKSTCGSCEAQSNCGTGAIAKVFASKREMLRFQLNELVEVGQKVSLGIPEENLLKASAMVYCLPLFALVLSALVGQSILPLVGLMAEGWLILLSAISTYLTFRFVRRFLSSADQGDFYPRIIKVFPLEIDNIQIKQV</sequence>
<evidence type="ECO:0000313" key="3">
    <source>
        <dbReference type="Proteomes" id="UP000006327"/>
    </source>
</evidence>
<feature type="transmembrane region" description="Helical" evidence="1">
    <location>
        <begin position="106"/>
        <end position="127"/>
    </location>
</feature>
<dbReference type="Proteomes" id="UP000006327">
    <property type="component" value="Unassembled WGS sequence"/>
</dbReference>
<keyword evidence="3" id="KW-1185">Reference proteome</keyword>
<dbReference type="PANTHER" id="PTHR35867">
    <property type="entry name" value="PROTEIN RSEC"/>
    <property type="match status" value="1"/>
</dbReference>
<dbReference type="InterPro" id="IPR026268">
    <property type="entry name" value="RseC"/>
</dbReference>
<reference evidence="2 3" key="1">
    <citation type="journal article" date="2017" name="Antonie Van Leeuwenhoek">
        <title>Rhizobium rhizosphaerae sp. nov., a novel species isolated from rice rhizosphere.</title>
        <authorList>
            <person name="Zhao J.J."/>
            <person name="Zhang J."/>
            <person name="Zhang R.J."/>
            <person name="Zhang C.W."/>
            <person name="Yin H.Q."/>
            <person name="Zhang X.X."/>
        </authorList>
    </citation>
    <scope>NUCLEOTIDE SEQUENCE [LARGE SCALE GENOMIC DNA]</scope>
    <source>
        <strain evidence="2 3">BSs20135</strain>
    </source>
</reference>
<dbReference type="PIRSF" id="PIRSF004923">
    <property type="entry name" value="RseC"/>
    <property type="match status" value="1"/>
</dbReference>
<protein>
    <submittedName>
        <fullName evidence="2">Sigma-E factor negative regulatory protein RseC</fullName>
    </submittedName>
</protein>
<keyword evidence="1" id="KW-1133">Transmembrane helix</keyword>
<keyword evidence="1" id="KW-0812">Transmembrane</keyword>